<sequence length="91" mass="10094">MRRVTSLNYFTTPSKGFVKLSFDGASKGNSRLVGLGGIFGDFKSNTKLIYVEHCEVASNNERSYKARPPNCNQKGLQESFSGRGFEADNQH</sequence>
<comment type="caution">
    <text evidence="2">The sequence shown here is derived from an EMBL/GenBank/DDBJ whole genome shotgun (WGS) entry which is preliminary data.</text>
</comment>
<organism evidence="2 3">
    <name type="scientific">Olea europaea subsp. europaea</name>
    <dbReference type="NCBI Taxonomy" id="158383"/>
    <lineage>
        <taxon>Eukaryota</taxon>
        <taxon>Viridiplantae</taxon>
        <taxon>Streptophyta</taxon>
        <taxon>Embryophyta</taxon>
        <taxon>Tracheophyta</taxon>
        <taxon>Spermatophyta</taxon>
        <taxon>Magnoliopsida</taxon>
        <taxon>eudicotyledons</taxon>
        <taxon>Gunneridae</taxon>
        <taxon>Pentapetalae</taxon>
        <taxon>asterids</taxon>
        <taxon>lamiids</taxon>
        <taxon>Lamiales</taxon>
        <taxon>Oleaceae</taxon>
        <taxon>Oleeae</taxon>
        <taxon>Olea</taxon>
    </lineage>
</organism>
<feature type="compositionally biased region" description="Polar residues" evidence="1">
    <location>
        <begin position="70"/>
        <end position="80"/>
    </location>
</feature>
<reference evidence="2 3" key="1">
    <citation type="submission" date="2019-12" db="EMBL/GenBank/DDBJ databases">
        <authorList>
            <person name="Alioto T."/>
            <person name="Alioto T."/>
            <person name="Gomez Garrido J."/>
        </authorList>
    </citation>
    <scope>NUCLEOTIDE SEQUENCE [LARGE SCALE GENOMIC DNA]</scope>
</reference>
<protein>
    <submittedName>
        <fullName evidence="2">Uncharacterized protein</fullName>
    </submittedName>
</protein>
<evidence type="ECO:0000313" key="3">
    <source>
        <dbReference type="Proteomes" id="UP000594638"/>
    </source>
</evidence>
<evidence type="ECO:0000256" key="1">
    <source>
        <dbReference type="SAM" id="MobiDB-lite"/>
    </source>
</evidence>
<keyword evidence="3" id="KW-1185">Reference proteome</keyword>
<dbReference type="AlphaFoldDB" id="A0A8S0TMU6"/>
<dbReference type="Gramene" id="OE9A087783T1">
    <property type="protein sequence ID" value="OE9A087783C1"/>
    <property type="gene ID" value="OE9A087783"/>
</dbReference>
<accession>A0A8S0TMU6</accession>
<feature type="region of interest" description="Disordered" evidence="1">
    <location>
        <begin position="61"/>
        <end position="91"/>
    </location>
</feature>
<dbReference type="Proteomes" id="UP000594638">
    <property type="component" value="Unassembled WGS sequence"/>
</dbReference>
<gene>
    <name evidence="2" type="ORF">OLEA9_A087783</name>
</gene>
<feature type="non-terminal residue" evidence="2">
    <location>
        <position position="91"/>
    </location>
</feature>
<proteinExistence type="predicted"/>
<evidence type="ECO:0000313" key="2">
    <source>
        <dbReference type="EMBL" id="CAA3004526.1"/>
    </source>
</evidence>
<dbReference type="EMBL" id="CACTIH010006259">
    <property type="protein sequence ID" value="CAA3004526.1"/>
    <property type="molecule type" value="Genomic_DNA"/>
</dbReference>
<name>A0A8S0TMU6_OLEEU</name>